<dbReference type="EMBL" id="GGEC01057897">
    <property type="protein sequence ID" value="MBX38381.1"/>
    <property type="molecule type" value="Transcribed_RNA"/>
</dbReference>
<proteinExistence type="predicted"/>
<name>A0A2P2N7A4_RHIMU</name>
<sequence length="47" mass="5620">MDLCVYLHMIVNVFIREKNGKLKWSKLFEESFNKTLFAWSPQISITI</sequence>
<protein>
    <submittedName>
        <fullName evidence="1">Uncharacterized protein</fullName>
    </submittedName>
</protein>
<dbReference type="AlphaFoldDB" id="A0A2P2N7A4"/>
<reference evidence="1" key="1">
    <citation type="submission" date="2018-02" db="EMBL/GenBank/DDBJ databases">
        <title>Rhizophora mucronata_Transcriptome.</title>
        <authorList>
            <person name="Meera S.P."/>
            <person name="Sreeshan A."/>
            <person name="Augustine A."/>
        </authorList>
    </citation>
    <scope>NUCLEOTIDE SEQUENCE</scope>
    <source>
        <tissue evidence="1">Leaf</tissue>
    </source>
</reference>
<organism evidence="1">
    <name type="scientific">Rhizophora mucronata</name>
    <name type="common">Asiatic mangrove</name>
    <dbReference type="NCBI Taxonomy" id="61149"/>
    <lineage>
        <taxon>Eukaryota</taxon>
        <taxon>Viridiplantae</taxon>
        <taxon>Streptophyta</taxon>
        <taxon>Embryophyta</taxon>
        <taxon>Tracheophyta</taxon>
        <taxon>Spermatophyta</taxon>
        <taxon>Magnoliopsida</taxon>
        <taxon>eudicotyledons</taxon>
        <taxon>Gunneridae</taxon>
        <taxon>Pentapetalae</taxon>
        <taxon>rosids</taxon>
        <taxon>fabids</taxon>
        <taxon>Malpighiales</taxon>
        <taxon>Rhizophoraceae</taxon>
        <taxon>Rhizophora</taxon>
    </lineage>
</organism>
<evidence type="ECO:0000313" key="1">
    <source>
        <dbReference type="EMBL" id="MBX38381.1"/>
    </source>
</evidence>
<accession>A0A2P2N7A4</accession>